<reference evidence="1" key="1">
    <citation type="submission" date="2022-08" db="EMBL/GenBank/DDBJ databases">
        <title>Genome sequencing of akame (Lates japonicus).</title>
        <authorList>
            <person name="Hashiguchi Y."/>
            <person name="Takahashi H."/>
        </authorList>
    </citation>
    <scope>NUCLEOTIDE SEQUENCE</scope>
    <source>
        <strain evidence="1">Kochi</strain>
    </source>
</reference>
<comment type="caution">
    <text evidence="1">The sequence shown here is derived from an EMBL/GenBank/DDBJ whole genome shotgun (WGS) entry which is preliminary data.</text>
</comment>
<evidence type="ECO:0000313" key="2">
    <source>
        <dbReference type="Proteomes" id="UP001279410"/>
    </source>
</evidence>
<proteinExistence type="predicted"/>
<dbReference type="EMBL" id="BRZM01002401">
    <property type="protein sequence ID" value="GLD74660.1"/>
    <property type="molecule type" value="Genomic_DNA"/>
</dbReference>
<accession>A0AAD3NMT9</accession>
<evidence type="ECO:0000313" key="1">
    <source>
        <dbReference type="EMBL" id="GLD74660.1"/>
    </source>
</evidence>
<protein>
    <submittedName>
        <fullName evidence="1">Glutathione S-transferase C-terminal domain-containing protein</fullName>
    </submittedName>
</protein>
<dbReference type="AlphaFoldDB" id="A0AAD3NMT9"/>
<dbReference type="Proteomes" id="UP001279410">
    <property type="component" value="Unassembled WGS sequence"/>
</dbReference>
<name>A0AAD3NMT9_LATJO</name>
<sequence length="151" mass="16453">MENCPKAEGMWTVSLNLVINPGPRRWTLSAVLAKLSVDLVPAVTTRENSEDQESEDHRLPSTGAITAVFRRYLGPPEQLRLGCLHLQVPTSRTLGLAEDNPANLLEQEENQEMTTQSFVAAPGPPLRKNGIEAVFASSLPCLDPPMGQPLV</sequence>
<organism evidence="1 2">
    <name type="scientific">Lates japonicus</name>
    <name type="common">Japanese lates</name>
    <dbReference type="NCBI Taxonomy" id="270547"/>
    <lineage>
        <taxon>Eukaryota</taxon>
        <taxon>Metazoa</taxon>
        <taxon>Chordata</taxon>
        <taxon>Craniata</taxon>
        <taxon>Vertebrata</taxon>
        <taxon>Euteleostomi</taxon>
        <taxon>Actinopterygii</taxon>
        <taxon>Neopterygii</taxon>
        <taxon>Teleostei</taxon>
        <taxon>Neoteleostei</taxon>
        <taxon>Acanthomorphata</taxon>
        <taxon>Carangaria</taxon>
        <taxon>Carangaria incertae sedis</taxon>
        <taxon>Centropomidae</taxon>
        <taxon>Lates</taxon>
    </lineage>
</organism>
<keyword evidence="2" id="KW-1185">Reference proteome</keyword>
<gene>
    <name evidence="1" type="ORF">AKAME5_002599200</name>
</gene>